<proteinExistence type="predicted"/>
<evidence type="ECO:0000313" key="2">
    <source>
        <dbReference type="Proteomes" id="UP001408594"/>
    </source>
</evidence>
<sequence length="96" mass="10881">MSDRAATLICRDHRRFRTRCNSRNTGGRHPTSTPIALRQRYCNGRIYAKLGGKLAGNTKKWSGALPALYFLGLHFLGLHFLELHFARAVFCPNAKH</sequence>
<gene>
    <name evidence="1" type="ORF">Maes01_02624</name>
</gene>
<name>A0ABP9WSH4_9GAMM</name>
<comment type="caution">
    <text evidence="1">The sequence shown here is derived from an EMBL/GenBank/DDBJ whole genome shotgun (WGS) entry which is preliminary data.</text>
</comment>
<dbReference type="Proteomes" id="UP001408594">
    <property type="component" value="Unassembled WGS sequence"/>
</dbReference>
<keyword evidence="2" id="KW-1185">Reference proteome</keyword>
<dbReference type="EMBL" id="BAABRT010000024">
    <property type="protein sequence ID" value="GAA5526035.1"/>
    <property type="molecule type" value="Genomic_DNA"/>
</dbReference>
<organism evidence="1 2">
    <name type="scientific">Microbulbifer aestuariivivens</name>
    <dbReference type="NCBI Taxonomy" id="1908308"/>
    <lineage>
        <taxon>Bacteria</taxon>
        <taxon>Pseudomonadati</taxon>
        <taxon>Pseudomonadota</taxon>
        <taxon>Gammaproteobacteria</taxon>
        <taxon>Cellvibrionales</taxon>
        <taxon>Microbulbiferaceae</taxon>
        <taxon>Microbulbifer</taxon>
    </lineage>
</organism>
<accession>A0ABP9WSH4</accession>
<protein>
    <submittedName>
        <fullName evidence="1">Uncharacterized protein</fullName>
    </submittedName>
</protein>
<evidence type="ECO:0000313" key="1">
    <source>
        <dbReference type="EMBL" id="GAA5526035.1"/>
    </source>
</evidence>
<reference evidence="1 2" key="1">
    <citation type="submission" date="2024-02" db="EMBL/GenBank/DDBJ databases">
        <title>Microbulbifer aestuariivivens NBRC 112533.</title>
        <authorList>
            <person name="Ichikawa N."/>
            <person name="Katano-Makiyama Y."/>
            <person name="Hidaka K."/>
        </authorList>
    </citation>
    <scope>NUCLEOTIDE SEQUENCE [LARGE SCALE GENOMIC DNA]</scope>
    <source>
        <strain evidence="1 2">NBRC 112533</strain>
    </source>
</reference>